<evidence type="ECO:0000313" key="1">
    <source>
        <dbReference type="EMBL" id="KAI9900565.1"/>
    </source>
</evidence>
<proteinExistence type="predicted"/>
<organism evidence="1 2">
    <name type="scientific">Trichothecium roseum</name>
    <dbReference type="NCBI Taxonomy" id="47278"/>
    <lineage>
        <taxon>Eukaryota</taxon>
        <taxon>Fungi</taxon>
        <taxon>Dikarya</taxon>
        <taxon>Ascomycota</taxon>
        <taxon>Pezizomycotina</taxon>
        <taxon>Sordariomycetes</taxon>
        <taxon>Hypocreomycetidae</taxon>
        <taxon>Hypocreales</taxon>
        <taxon>Hypocreales incertae sedis</taxon>
        <taxon>Trichothecium</taxon>
    </lineage>
</organism>
<name>A0ACC0V2B9_9HYPO</name>
<gene>
    <name evidence="1" type="ORF">N3K66_004827</name>
</gene>
<evidence type="ECO:0000313" key="2">
    <source>
        <dbReference type="Proteomes" id="UP001163324"/>
    </source>
</evidence>
<accession>A0ACC0V2B9</accession>
<comment type="caution">
    <text evidence="1">The sequence shown here is derived from an EMBL/GenBank/DDBJ whole genome shotgun (WGS) entry which is preliminary data.</text>
</comment>
<dbReference type="Proteomes" id="UP001163324">
    <property type="component" value="Chromosome 4"/>
</dbReference>
<keyword evidence="2" id="KW-1185">Reference proteome</keyword>
<dbReference type="EMBL" id="CM047943">
    <property type="protein sequence ID" value="KAI9900565.1"/>
    <property type="molecule type" value="Genomic_DNA"/>
</dbReference>
<protein>
    <submittedName>
        <fullName evidence="1">Uncharacterized protein</fullName>
    </submittedName>
</protein>
<reference evidence="1" key="1">
    <citation type="submission" date="2022-10" db="EMBL/GenBank/DDBJ databases">
        <title>Complete Genome of Trichothecium roseum strain YXFP-22015, a Plant Pathogen Isolated from Citrus.</title>
        <authorList>
            <person name="Wang Y."/>
            <person name="Zhu L."/>
        </authorList>
    </citation>
    <scope>NUCLEOTIDE SEQUENCE</scope>
    <source>
        <strain evidence="1">YXFP-22015</strain>
    </source>
</reference>
<sequence>METLQETARVLTSKPVQRAVVNTTLLVTLAATLFGLAGISSALFFRNFVPDQVVSTPVHLQYGSALNPYGVASLTNPVMKFAQAYDVSVTLTLPRSPPNVERGNFMVGLQLLDADVTPQLYDAARSFANNRQGFGGTSVLFSSRRTALIPYVDPIVSLASRVLFLFWHMLFPKTQTCNLTVKLAERVWFPKRSILPKSAFIEVEAGQDIQIYEVVLHLTAQLHGLRWLMFYYRLPTYIVFTFMFWACEVAFMCMAWSFWGFRAESEADKLGKGASSSDDDDDDDDDDDARDPVNPRRPLKRDPSIKEESDVQRLLAEIPAAGAEADDEDEFEQGPGPSASHRSSTGAGFGRRGQGTVRRRQSRNLEE</sequence>